<gene>
    <name evidence="5" type="primary">hrcA</name>
    <name evidence="7" type="ORF">JGI1_00241</name>
</gene>
<proteinExistence type="inferred from homology"/>
<dbReference type="InterPro" id="IPR021153">
    <property type="entry name" value="HrcA_C"/>
</dbReference>
<keyword evidence="4 5" id="KW-0804">Transcription</keyword>
<dbReference type="GO" id="GO:0045892">
    <property type="term" value="P:negative regulation of DNA-templated transcription"/>
    <property type="evidence" value="ECO:0007669"/>
    <property type="project" value="UniProtKB-UniRule"/>
</dbReference>
<dbReference type="AlphaFoldDB" id="A0A0S4MSP6"/>
<dbReference type="SUPFAM" id="SSF55781">
    <property type="entry name" value="GAF domain-like"/>
    <property type="match status" value="1"/>
</dbReference>
<dbReference type="Gene3D" id="3.30.450.40">
    <property type="match status" value="1"/>
</dbReference>
<dbReference type="InterPro" id="IPR036388">
    <property type="entry name" value="WH-like_DNA-bd_sf"/>
</dbReference>
<evidence type="ECO:0000256" key="3">
    <source>
        <dbReference type="ARBA" id="ARBA00023016"/>
    </source>
</evidence>
<dbReference type="InterPro" id="IPR002571">
    <property type="entry name" value="HrcA"/>
</dbReference>
<evidence type="ECO:0000256" key="2">
    <source>
        <dbReference type="ARBA" id="ARBA00023015"/>
    </source>
</evidence>
<dbReference type="PANTHER" id="PTHR34824">
    <property type="entry name" value="HEAT-INDUCIBLE TRANSCRIPTION REPRESSOR HRCA"/>
    <property type="match status" value="1"/>
</dbReference>
<dbReference type="GO" id="GO:0003677">
    <property type="term" value="F:DNA binding"/>
    <property type="evidence" value="ECO:0007669"/>
    <property type="project" value="InterPro"/>
</dbReference>
<evidence type="ECO:0000259" key="6">
    <source>
        <dbReference type="Pfam" id="PF01628"/>
    </source>
</evidence>
<evidence type="ECO:0000313" key="7">
    <source>
        <dbReference type="EMBL" id="CUU01395.1"/>
    </source>
</evidence>
<dbReference type="InterPro" id="IPR029016">
    <property type="entry name" value="GAF-like_dom_sf"/>
</dbReference>
<evidence type="ECO:0000256" key="1">
    <source>
        <dbReference type="ARBA" id="ARBA00022491"/>
    </source>
</evidence>
<dbReference type="Proteomes" id="UP000320623">
    <property type="component" value="Unassembled WGS sequence"/>
</dbReference>
<dbReference type="InterPro" id="IPR036390">
    <property type="entry name" value="WH_DNA-bd_sf"/>
</dbReference>
<dbReference type="STRING" id="1643428.GCA_001442855_00228"/>
<dbReference type="Gene3D" id="3.30.390.60">
    <property type="entry name" value="Heat-inducible transcription repressor hrca homolog, domain 3"/>
    <property type="match status" value="1"/>
</dbReference>
<dbReference type="EMBL" id="FAOO01000002">
    <property type="protein sequence ID" value="CUU01395.1"/>
    <property type="molecule type" value="Genomic_DNA"/>
</dbReference>
<evidence type="ECO:0000256" key="4">
    <source>
        <dbReference type="ARBA" id="ARBA00023163"/>
    </source>
</evidence>
<comment type="similarity">
    <text evidence="5">Belongs to the HrcA family.</text>
</comment>
<dbReference type="SUPFAM" id="SSF46785">
    <property type="entry name" value="Winged helix' DNA-binding domain"/>
    <property type="match status" value="1"/>
</dbReference>
<dbReference type="OrthoDB" id="9783139at2"/>
<keyword evidence="8" id="KW-1185">Reference proteome</keyword>
<dbReference type="PIRSF" id="PIRSF005485">
    <property type="entry name" value="HrcA"/>
    <property type="match status" value="1"/>
</dbReference>
<accession>A0A0S4MSP6</accession>
<organism evidence="7 8">
    <name type="scientific">Candidatus Thermokryptus mobilis</name>
    <dbReference type="NCBI Taxonomy" id="1643428"/>
    <lineage>
        <taxon>Bacteria</taxon>
        <taxon>Pseudomonadati</taxon>
        <taxon>Candidatus Kryptoniota</taxon>
        <taxon>Candidatus Thermokryptus</taxon>
    </lineage>
</organism>
<evidence type="ECO:0000313" key="8">
    <source>
        <dbReference type="Proteomes" id="UP000320623"/>
    </source>
</evidence>
<feature type="domain" description="Heat-inducible transcription repressor HrcA C-terminal" evidence="6">
    <location>
        <begin position="107"/>
        <end position="332"/>
    </location>
</feature>
<dbReference type="Pfam" id="PF01628">
    <property type="entry name" value="HrcA"/>
    <property type="match status" value="1"/>
</dbReference>
<name>A0A0S4MSP6_9BACT</name>
<dbReference type="NCBIfam" id="TIGR00331">
    <property type="entry name" value="hrcA"/>
    <property type="match status" value="1"/>
</dbReference>
<keyword evidence="1 5" id="KW-0678">Repressor</keyword>
<dbReference type="Gene3D" id="1.10.10.10">
    <property type="entry name" value="Winged helix-like DNA-binding domain superfamily/Winged helix DNA-binding domain"/>
    <property type="match status" value="1"/>
</dbReference>
<keyword evidence="2 5" id="KW-0805">Transcription regulation</keyword>
<sequence>MMERELTPREKMILGYIVQEFITTAIPVGSRYLVKKYNLGLSPATVRNVMADLEDMGYLWHPHTSAGRIPTDKGYRFYVDNLLEIKDLSPAEKEAINSVVQGKEELEEILKDISKLIGKISKQLSIASTPQINDAILTKLDIISISDTKLLVVISLKSGLVRTIVLEVSSEISRDKLDFVRAVLNERLSCLTLRQIKETFIERIRDVESELGGIINVFIRSADKLFYDFYDVVDRLHIGGVPEVLDHPEFKSPEKIRDIMELVENEDEIIKVFQMLRTSAMESDKVIVSIGEENPEDKFKNYSLVASEYRIGGVSGVIGVIGPKRMNYSRVISIINYTCKALSGTTDSSLTGID</sequence>
<dbReference type="InterPro" id="IPR023120">
    <property type="entry name" value="WHTH_transcript_rep_HrcA_IDD"/>
</dbReference>
<evidence type="ECO:0000256" key="5">
    <source>
        <dbReference type="HAMAP-Rule" id="MF_00081"/>
    </source>
</evidence>
<reference evidence="8" key="1">
    <citation type="submission" date="2015-11" db="EMBL/GenBank/DDBJ databases">
        <authorList>
            <person name="Varghese N."/>
        </authorList>
    </citation>
    <scope>NUCLEOTIDE SEQUENCE [LARGE SCALE GENOMIC DNA]</scope>
</reference>
<dbReference type="PANTHER" id="PTHR34824:SF1">
    <property type="entry name" value="HEAT-INDUCIBLE TRANSCRIPTION REPRESSOR HRCA"/>
    <property type="match status" value="1"/>
</dbReference>
<protein>
    <recommendedName>
        <fullName evidence="5">Heat-inducible transcription repressor HrcA</fullName>
    </recommendedName>
</protein>
<keyword evidence="3 5" id="KW-0346">Stress response</keyword>
<comment type="function">
    <text evidence="5">Negative regulator of class I heat shock genes (grpE-dnaK-dnaJ and groELS operons). Prevents heat-shock induction of these operons.</text>
</comment>
<dbReference type="HAMAP" id="MF_00081">
    <property type="entry name" value="HrcA"/>
    <property type="match status" value="1"/>
</dbReference>